<dbReference type="Gene3D" id="3.40.50.300">
    <property type="entry name" value="P-loop containing nucleotide triphosphate hydrolases"/>
    <property type="match status" value="2"/>
</dbReference>
<gene>
    <name evidence="11" type="primary">recN</name>
    <name evidence="11" type="ORF">CFX1CAM_0381</name>
</gene>
<dbReference type="InterPro" id="IPR027417">
    <property type="entry name" value="P-loop_NTPase"/>
</dbReference>
<dbReference type="CDD" id="cd03241">
    <property type="entry name" value="ABC_RecN"/>
    <property type="match status" value="2"/>
</dbReference>
<keyword evidence="12" id="KW-1185">Reference proteome</keyword>
<proteinExistence type="inferred from homology"/>
<dbReference type="PANTHER" id="PTHR11059:SF0">
    <property type="entry name" value="DNA REPAIR PROTEIN RECN"/>
    <property type="match status" value="1"/>
</dbReference>
<dbReference type="PROSITE" id="PS00675">
    <property type="entry name" value="SIGMA54_INTERACT_1"/>
    <property type="match status" value="1"/>
</dbReference>
<dbReference type="SUPFAM" id="SSF52540">
    <property type="entry name" value="P-loop containing nucleoside triphosphate hydrolases"/>
    <property type="match status" value="2"/>
</dbReference>
<dbReference type="PIRSF" id="PIRSF003128">
    <property type="entry name" value="RecN"/>
    <property type="match status" value="1"/>
</dbReference>
<dbReference type="FunFam" id="3.40.50.300:FF:000356">
    <property type="entry name" value="DNA repair protein RecN"/>
    <property type="match status" value="1"/>
</dbReference>
<dbReference type="RefSeq" id="WP_087861382.1">
    <property type="nucleotide sequence ID" value="NZ_LT859958.1"/>
</dbReference>
<dbReference type="EMBL" id="LT859958">
    <property type="protein sequence ID" value="SMX53447.1"/>
    <property type="molecule type" value="Genomic_DNA"/>
</dbReference>
<dbReference type="Proteomes" id="UP000195514">
    <property type="component" value="Chromosome I"/>
</dbReference>
<dbReference type="GO" id="GO:0005524">
    <property type="term" value="F:ATP binding"/>
    <property type="evidence" value="ECO:0007669"/>
    <property type="project" value="UniProtKB-KW"/>
</dbReference>
<feature type="domain" description="RecF/RecN/SMC N-terminal" evidence="10">
    <location>
        <begin position="1"/>
        <end position="524"/>
    </location>
</feature>
<keyword evidence="7 9" id="KW-0234">DNA repair</keyword>
<evidence type="ECO:0000256" key="3">
    <source>
        <dbReference type="ARBA" id="ARBA00021315"/>
    </source>
</evidence>
<name>A0A1Y6K3L8_9CHLR</name>
<dbReference type="AlphaFoldDB" id="A0A1Y6K3L8"/>
<dbReference type="InterPro" id="IPR003395">
    <property type="entry name" value="RecF/RecN/SMC_N"/>
</dbReference>
<reference evidence="12" key="1">
    <citation type="submission" date="2017-05" db="EMBL/GenBank/DDBJ databases">
        <authorList>
            <person name="Kirkegaard R."/>
            <person name="Mcilroy J S."/>
        </authorList>
    </citation>
    <scope>NUCLEOTIDE SEQUENCE [LARGE SCALE GENOMIC DNA]</scope>
</reference>
<keyword evidence="5 9" id="KW-0227">DNA damage</keyword>
<dbReference type="GO" id="GO:0043590">
    <property type="term" value="C:bacterial nucleoid"/>
    <property type="evidence" value="ECO:0007669"/>
    <property type="project" value="TreeGrafter"/>
</dbReference>
<evidence type="ECO:0000256" key="4">
    <source>
        <dbReference type="ARBA" id="ARBA00022741"/>
    </source>
</evidence>
<dbReference type="PANTHER" id="PTHR11059">
    <property type="entry name" value="DNA REPAIR PROTEIN RECN"/>
    <property type="match status" value="1"/>
</dbReference>
<protein>
    <recommendedName>
        <fullName evidence="3 9">DNA repair protein RecN</fullName>
    </recommendedName>
    <alternativeName>
        <fullName evidence="8 9">Recombination protein N</fullName>
    </alternativeName>
</protein>
<dbReference type="FunFam" id="3.40.50.300:FF:000319">
    <property type="entry name" value="DNA repair protein RecN"/>
    <property type="match status" value="1"/>
</dbReference>
<comment type="similarity">
    <text evidence="2 9">Belongs to the RecN family.</text>
</comment>
<dbReference type="Pfam" id="PF02463">
    <property type="entry name" value="SMC_N"/>
    <property type="match status" value="1"/>
</dbReference>
<evidence type="ECO:0000256" key="6">
    <source>
        <dbReference type="ARBA" id="ARBA00022840"/>
    </source>
</evidence>
<evidence type="ECO:0000313" key="12">
    <source>
        <dbReference type="Proteomes" id="UP000195514"/>
    </source>
</evidence>
<keyword evidence="4" id="KW-0547">Nucleotide-binding</keyword>
<accession>A0A1Y6K3L8</accession>
<dbReference type="GO" id="GO:0009432">
    <property type="term" value="P:SOS response"/>
    <property type="evidence" value="ECO:0007669"/>
    <property type="project" value="TreeGrafter"/>
</dbReference>
<dbReference type="GO" id="GO:0006281">
    <property type="term" value="P:DNA repair"/>
    <property type="evidence" value="ECO:0007669"/>
    <property type="project" value="UniProtKB-KW"/>
</dbReference>
<dbReference type="InterPro" id="IPR004604">
    <property type="entry name" value="DNA_recomb/repair_RecN"/>
</dbReference>
<dbReference type="InterPro" id="IPR025662">
    <property type="entry name" value="Sigma_54_int_dom_ATP-bd_1"/>
</dbReference>
<evidence type="ECO:0000259" key="10">
    <source>
        <dbReference type="Pfam" id="PF02463"/>
    </source>
</evidence>
<evidence type="ECO:0000256" key="5">
    <source>
        <dbReference type="ARBA" id="ARBA00022763"/>
    </source>
</evidence>
<dbReference type="KEGG" id="abat:CFX1CAM_0381"/>
<keyword evidence="6" id="KW-0067">ATP-binding</keyword>
<dbReference type="OrthoDB" id="9806954at2"/>
<evidence type="ECO:0000313" key="11">
    <source>
        <dbReference type="EMBL" id="SMX53447.1"/>
    </source>
</evidence>
<sequence>MLTELQIENFAIIQKLHLDFLPGLVIFTGETGAGKSIIMDALEAVLGGRAETTAIRTGAERAQVEATFRLDSAVREPIHALLKAEDLLDDPDYIVMGREIRREGRNIARINGRTVTAALQRSVGEYLIDIHGQSEHLSLLHVRNHLHLLDGFADIGELLAQYQAVYRQLVEVRAELQHLRTLEQDAARRMDMLTYQIQEIDAAQLQTDEESNLRQDRTRLANAESLAKHAQQALIVLEEGSPEVGGVNDLLGEALDALRNLARIDTSTEPLYERLSSSVTALQDLALEVRNYAENIEFNPHLLDQVEERIDLINNLKRKYGETIDAILAYAQKARAELESITHAGERISELEERQLSLMTALSGYGQALSQRRSESAGELSRGIEVELQDLQMERARFQIEITQRPDENGLPLQDGQRVAFDANGIDRVEFLVETNPGEGFKPLVKIASGGETSRLMLALKNVLANADKIPTLVFDEIDQGIGGRVGMVVGEKLWNLSHQHQVMCITHLPQLAAYGEQHYRVIKALQDGRTHVEVQPLADPERLAELAQMLGPISEGTLQSAEEILKIVHHQKTGKVEDKSK</sequence>
<dbReference type="GO" id="GO:0006310">
    <property type="term" value="P:DNA recombination"/>
    <property type="evidence" value="ECO:0007669"/>
    <property type="project" value="InterPro"/>
</dbReference>
<comment type="function">
    <text evidence="1 9">May be involved in recombinational repair of damaged DNA.</text>
</comment>
<evidence type="ECO:0000256" key="1">
    <source>
        <dbReference type="ARBA" id="ARBA00003618"/>
    </source>
</evidence>
<dbReference type="NCBIfam" id="TIGR00634">
    <property type="entry name" value="recN"/>
    <property type="match status" value="1"/>
</dbReference>
<evidence type="ECO:0000256" key="9">
    <source>
        <dbReference type="PIRNR" id="PIRNR003128"/>
    </source>
</evidence>
<evidence type="ECO:0000256" key="7">
    <source>
        <dbReference type="ARBA" id="ARBA00023204"/>
    </source>
</evidence>
<evidence type="ECO:0000256" key="2">
    <source>
        <dbReference type="ARBA" id="ARBA00009441"/>
    </source>
</evidence>
<evidence type="ECO:0000256" key="8">
    <source>
        <dbReference type="ARBA" id="ARBA00033408"/>
    </source>
</evidence>
<organism evidence="11 12">
    <name type="scientific">Candidatus Brevifilum fermentans</name>
    <dbReference type="NCBI Taxonomy" id="1986204"/>
    <lineage>
        <taxon>Bacteria</taxon>
        <taxon>Bacillati</taxon>
        <taxon>Chloroflexota</taxon>
        <taxon>Anaerolineae</taxon>
        <taxon>Anaerolineales</taxon>
        <taxon>Anaerolineaceae</taxon>
        <taxon>Candidatus Brevifilum</taxon>
    </lineage>
</organism>